<keyword evidence="2 10" id="KW-0723">Serine/threonine-protein kinase</keyword>
<dbReference type="InterPro" id="IPR011009">
    <property type="entry name" value="Kinase-like_dom_sf"/>
</dbReference>
<dbReference type="EC" id="2.7.11.24" evidence="1 10"/>
<dbReference type="GO" id="GO:0106310">
    <property type="term" value="F:protein serine kinase activity"/>
    <property type="evidence" value="ECO:0007669"/>
    <property type="project" value="RHEA"/>
</dbReference>
<comment type="catalytic activity">
    <reaction evidence="8">
        <text>L-seryl-[protein] + ATP = O-phospho-L-seryl-[protein] + ADP + H(+)</text>
        <dbReference type="Rhea" id="RHEA:17989"/>
        <dbReference type="Rhea" id="RHEA-COMP:9863"/>
        <dbReference type="Rhea" id="RHEA-COMP:11604"/>
        <dbReference type="ChEBI" id="CHEBI:15378"/>
        <dbReference type="ChEBI" id="CHEBI:29999"/>
        <dbReference type="ChEBI" id="CHEBI:30616"/>
        <dbReference type="ChEBI" id="CHEBI:83421"/>
        <dbReference type="ChEBI" id="CHEBI:456216"/>
        <dbReference type="EC" id="2.7.11.24"/>
    </reaction>
</comment>
<evidence type="ECO:0000256" key="6">
    <source>
        <dbReference type="ARBA" id="ARBA00022840"/>
    </source>
</evidence>
<accession>Q22V48</accession>
<evidence type="ECO:0000256" key="5">
    <source>
        <dbReference type="ARBA" id="ARBA00022777"/>
    </source>
</evidence>
<evidence type="ECO:0000256" key="4">
    <source>
        <dbReference type="ARBA" id="ARBA00022741"/>
    </source>
</evidence>
<evidence type="ECO:0000256" key="8">
    <source>
        <dbReference type="ARBA" id="ARBA00048312"/>
    </source>
</evidence>
<dbReference type="PANTHER" id="PTHR24055">
    <property type="entry name" value="MITOGEN-ACTIVATED PROTEIN KINASE"/>
    <property type="match status" value="1"/>
</dbReference>
<keyword evidence="14" id="KW-1185">Reference proteome</keyword>
<dbReference type="PROSITE" id="PS01351">
    <property type="entry name" value="MAPK"/>
    <property type="match status" value="1"/>
</dbReference>
<comment type="similarity">
    <text evidence="10">Belongs to the protein kinase superfamily. Ser/Thr protein kinase family. MAP kinase subfamily.</text>
</comment>
<dbReference type="OrthoDB" id="192887at2759"/>
<dbReference type="PROSITE" id="PS00108">
    <property type="entry name" value="PROTEIN_KINASE_ST"/>
    <property type="match status" value="1"/>
</dbReference>
<feature type="compositionally biased region" description="Low complexity" evidence="11">
    <location>
        <begin position="368"/>
        <end position="471"/>
    </location>
</feature>
<dbReference type="GO" id="GO:0004707">
    <property type="term" value="F:MAP kinase activity"/>
    <property type="evidence" value="ECO:0007669"/>
    <property type="project" value="UniProtKB-EC"/>
</dbReference>
<keyword evidence="6 9" id="KW-0067">ATP-binding</keyword>
<dbReference type="InterPro" id="IPR000719">
    <property type="entry name" value="Prot_kinase_dom"/>
</dbReference>
<keyword evidence="10" id="KW-0460">Magnesium</keyword>
<dbReference type="Pfam" id="PF00069">
    <property type="entry name" value="Pkinase"/>
    <property type="match status" value="1"/>
</dbReference>
<feature type="region of interest" description="Disordered" evidence="11">
    <location>
        <begin position="368"/>
        <end position="487"/>
    </location>
</feature>
<feature type="region of interest" description="Disordered" evidence="11">
    <location>
        <begin position="577"/>
        <end position="608"/>
    </location>
</feature>
<dbReference type="STRING" id="312017.Q22V48"/>
<dbReference type="Proteomes" id="UP000009168">
    <property type="component" value="Unassembled WGS sequence"/>
</dbReference>
<evidence type="ECO:0000256" key="11">
    <source>
        <dbReference type="SAM" id="MobiDB-lite"/>
    </source>
</evidence>
<feature type="region of interest" description="Disordered" evidence="11">
    <location>
        <begin position="519"/>
        <end position="551"/>
    </location>
</feature>
<evidence type="ECO:0000256" key="10">
    <source>
        <dbReference type="RuleBase" id="RU361165"/>
    </source>
</evidence>
<dbReference type="Gene3D" id="1.10.510.10">
    <property type="entry name" value="Transferase(Phosphotransferase) domain 1"/>
    <property type="match status" value="1"/>
</dbReference>
<dbReference type="eggNOG" id="KOG0660">
    <property type="taxonomic scope" value="Eukaryota"/>
</dbReference>
<feature type="compositionally biased region" description="Polar residues" evidence="11">
    <location>
        <begin position="630"/>
        <end position="672"/>
    </location>
</feature>
<feature type="compositionally biased region" description="Low complexity" evidence="11">
    <location>
        <begin position="673"/>
        <end position="724"/>
    </location>
</feature>
<dbReference type="InterPro" id="IPR008271">
    <property type="entry name" value="Ser/Thr_kinase_AS"/>
</dbReference>
<dbReference type="SUPFAM" id="SSF56112">
    <property type="entry name" value="Protein kinase-like (PK-like)"/>
    <property type="match status" value="1"/>
</dbReference>
<feature type="compositionally biased region" description="Low complexity" evidence="11">
    <location>
        <begin position="736"/>
        <end position="757"/>
    </location>
</feature>
<dbReference type="RefSeq" id="XP_001009345.2">
    <property type="nucleotide sequence ID" value="XM_001009345.2"/>
</dbReference>
<dbReference type="GO" id="GO:0005524">
    <property type="term" value="F:ATP binding"/>
    <property type="evidence" value="ECO:0007669"/>
    <property type="project" value="UniProtKB-UniRule"/>
</dbReference>
<dbReference type="PROSITE" id="PS50011">
    <property type="entry name" value="PROTEIN_KINASE_DOM"/>
    <property type="match status" value="1"/>
</dbReference>
<dbReference type="InParanoid" id="Q22V48"/>
<dbReference type="CDD" id="cd07852">
    <property type="entry name" value="STKc_MAPK15-like"/>
    <property type="match status" value="1"/>
</dbReference>
<dbReference type="FunFam" id="3.30.200.20:FF:000166">
    <property type="entry name" value="Mitogen-activated protein kinase"/>
    <property type="match status" value="1"/>
</dbReference>
<feature type="binding site" evidence="9">
    <location>
        <position position="44"/>
    </location>
    <ligand>
        <name>ATP</name>
        <dbReference type="ChEBI" id="CHEBI:30616"/>
    </ligand>
</feature>
<dbReference type="PROSITE" id="PS00107">
    <property type="entry name" value="PROTEIN_KINASE_ATP"/>
    <property type="match status" value="1"/>
</dbReference>
<evidence type="ECO:0000313" key="14">
    <source>
        <dbReference type="Proteomes" id="UP000009168"/>
    </source>
</evidence>
<evidence type="ECO:0000256" key="7">
    <source>
        <dbReference type="ARBA" id="ARBA00047592"/>
    </source>
</evidence>
<organism evidence="13 14">
    <name type="scientific">Tetrahymena thermophila (strain SB210)</name>
    <dbReference type="NCBI Taxonomy" id="312017"/>
    <lineage>
        <taxon>Eukaryota</taxon>
        <taxon>Sar</taxon>
        <taxon>Alveolata</taxon>
        <taxon>Ciliophora</taxon>
        <taxon>Intramacronucleata</taxon>
        <taxon>Oligohymenophorea</taxon>
        <taxon>Hymenostomatida</taxon>
        <taxon>Tetrahymenina</taxon>
        <taxon>Tetrahymenidae</taxon>
        <taxon>Tetrahymena</taxon>
    </lineage>
</organism>
<dbReference type="KEGG" id="tet:TTHERM_00575520"/>
<protein>
    <recommendedName>
        <fullName evidence="1 10">Mitogen-activated protein kinase</fullName>
        <ecNumber evidence="1 10">2.7.11.24</ecNumber>
    </recommendedName>
</protein>
<keyword evidence="5 10" id="KW-0418">Kinase</keyword>
<dbReference type="SMART" id="SM00220">
    <property type="entry name" value="S_TKc"/>
    <property type="match status" value="1"/>
</dbReference>
<sequence>MSSNEEIEPHILRKFEIIQKLGKGAYGIVWKAFCKKSKQIVALKKVFDAFHNATDAQRTFREVMFLQELNGHENIIRLINIIKAENNKDLYMVFDFMETDLHAVIRANILEEIHKQYVVYQILKAMKYIHSGELIHRDLKPSNILLNSECLVKLADFGLARSVAVTDDDDNPVRTEYVATRWYRAPEILLGSTKYAKAVDMWSIGCIVGELITNRAIFPGNSTLNQIEKVLELTGKPTQEDIESLESQLAWNIISSINVQKKKTFHQMFPGASEEAIDLIKKLLCFNPKNRLTVEQALEHPYVKDFHCPEEEIVCGRVIPISMNDNKKFSIKEYREALYNQIYQEKRIKRQQNRDIYLKQQQQITTTGNGQVSQAGQSSQPVSSQQIPSSSQSTQSSVTQQQQQQQQQEKSKNQYQSSSSQQQQAQQYQQQQSLQQQQVPQRQSSQSSQPQSQQSIQQNQQKYQQSQQQQQRYFDQEKEQYKPNAQQQYLQQQQQLQQQQALQQQQMQKSYYNSQNFNSSQVQVQQGNSQSTSQGNNYSGYKSGSQASTTNASSSAQYAGYDDKKVLMNSSNQIQNKNSSQVYTQSQGANQASSSNTQQQYLPSSSNTIYGQGVTNSIANSNNLYNQAQLNGSKQQSSSLGHTQNKYSSTQAYQQAQPSKYMNQTQNAQKYVNNNNNSNGQLGGSQNNIGGSQTNSQNHYQAAQQYLQQHMQQQQQQQQVQQPQTKYGVTYHHGHSQSSGSSNTFAQYQQHYQQQQQRTTGVTANHQRQPSNNAQKVRKVEQKM</sequence>
<dbReference type="EMBL" id="GG662798">
    <property type="protein sequence ID" value="EAR89100.2"/>
    <property type="molecule type" value="Genomic_DNA"/>
</dbReference>
<dbReference type="HOGENOM" id="CLU_311372_0_0_1"/>
<feature type="region of interest" description="Disordered" evidence="11">
    <location>
        <begin position="630"/>
        <end position="784"/>
    </location>
</feature>
<feature type="compositionally biased region" description="Low complexity" evidence="11">
    <location>
        <begin position="577"/>
        <end position="600"/>
    </location>
</feature>
<proteinExistence type="inferred from homology"/>
<gene>
    <name evidence="13" type="ORF">TTHERM_00575520</name>
</gene>
<keyword evidence="4 9" id="KW-0547">Nucleotide-binding</keyword>
<evidence type="ECO:0000313" key="13">
    <source>
        <dbReference type="EMBL" id="EAR89100.2"/>
    </source>
</evidence>
<reference evidence="14" key="1">
    <citation type="journal article" date="2006" name="PLoS Biol.">
        <title>Macronuclear genome sequence of the ciliate Tetrahymena thermophila, a model eukaryote.</title>
        <authorList>
            <person name="Eisen J.A."/>
            <person name="Coyne R.S."/>
            <person name="Wu M."/>
            <person name="Wu D."/>
            <person name="Thiagarajan M."/>
            <person name="Wortman J.R."/>
            <person name="Badger J.H."/>
            <person name="Ren Q."/>
            <person name="Amedeo P."/>
            <person name="Jones K.M."/>
            <person name="Tallon L.J."/>
            <person name="Delcher A.L."/>
            <person name="Salzberg S.L."/>
            <person name="Silva J.C."/>
            <person name="Haas B.J."/>
            <person name="Majoros W.H."/>
            <person name="Farzad M."/>
            <person name="Carlton J.M."/>
            <person name="Smith R.K. Jr."/>
            <person name="Garg J."/>
            <person name="Pearlman R.E."/>
            <person name="Karrer K.M."/>
            <person name="Sun L."/>
            <person name="Manning G."/>
            <person name="Elde N.C."/>
            <person name="Turkewitz A.P."/>
            <person name="Asai D.J."/>
            <person name="Wilkes D.E."/>
            <person name="Wang Y."/>
            <person name="Cai H."/>
            <person name="Collins K."/>
            <person name="Stewart B.A."/>
            <person name="Lee S.R."/>
            <person name="Wilamowska K."/>
            <person name="Weinberg Z."/>
            <person name="Ruzzo W.L."/>
            <person name="Wloga D."/>
            <person name="Gaertig J."/>
            <person name="Frankel J."/>
            <person name="Tsao C.-C."/>
            <person name="Gorovsky M.A."/>
            <person name="Keeling P.J."/>
            <person name="Waller R.F."/>
            <person name="Patron N.J."/>
            <person name="Cherry J.M."/>
            <person name="Stover N.A."/>
            <person name="Krieger C.J."/>
            <person name="del Toro C."/>
            <person name="Ryder H.F."/>
            <person name="Williamson S.C."/>
            <person name="Barbeau R.A."/>
            <person name="Hamilton E.P."/>
            <person name="Orias E."/>
        </authorList>
    </citation>
    <scope>NUCLEOTIDE SEQUENCE [LARGE SCALE GENOMIC DNA]</scope>
    <source>
        <strain evidence="14">SB210</strain>
    </source>
</reference>
<dbReference type="AlphaFoldDB" id="Q22V48"/>
<comment type="cofactor">
    <cofactor evidence="10">
        <name>Mg(2+)</name>
        <dbReference type="ChEBI" id="CHEBI:18420"/>
    </cofactor>
</comment>
<evidence type="ECO:0000256" key="9">
    <source>
        <dbReference type="PROSITE-ProRule" id="PRU10141"/>
    </source>
</evidence>
<feature type="domain" description="Protein kinase" evidence="12">
    <location>
        <begin position="15"/>
        <end position="303"/>
    </location>
</feature>
<comment type="catalytic activity">
    <reaction evidence="7 10">
        <text>L-threonyl-[protein] + ATP = O-phospho-L-threonyl-[protein] + ADP + H(+)</text>
        <dbReference type="Rhea" id="RHEA:46608"/>
        <dbReference type="Rhea" id="RHEA-COMP:11060"/>
        <dbReference type="Rhea" id="RHEA-COMP:11605"/>
        <dbReference type="ChEBI" id="CHEBI:15378"/>
        <dbReference type="ChEBI" id="CHEBI:30013"/>
        <dbReference type="ChEBI" id="CHEBI:30616"/>
        <dbReference type="ChEBI" id="CHEBI:61977"/>
        <dbReference type="ChEBI" id="CHEBI:456216"/>
        <dbReference type="EC" id="2.7.11.24"/>
    </reaction>
</comment>
<evidence type="ECO:0000259" key="12">
    <source>
        <dbReference type="PROSITE" id="PS50011"/>
    </source>
</evidence>
<dbReference type="FunFam" id="1.10.510.10:FF:000238">
    <property type="entry name" value="Mitogen-activated protein kinase"/>
    <property type="match status" value="1"/>
</dbReference>
<evidence type="ECO:0000256" key="3">
    <source>
        <dbReference type="ARBA" id="ARBA00022679"/>
    </source>
</evidence>
<evidence type="ECO:0000256" key="1">
    <source>
        <dbReference type="ARBA" id="ARBA00012411"/>
    </source>
</evidence>
<keyword evidence="3 10" id="KW-0808">Transferase</keyword>
<dbReference type="GeneID" id="7824167"/>
<dbReference type="Gene3D" id="3.30.200.20">
    <property type="entry name" value="Phosphorylase Kinase, domain 1"/>
    <property type="match status" value="1"/>
</dbReference>
<comment type="activity regulation">
    <text evidence="10">Activated by threonine and tyrosine phosphorylation.</text>
</comment>
<name>Q22V48_TETTS</name>
<dbReference type="InterPro" id="IPR017441">
    <property type="entry name" value="Protein_kinase_ATP_BS"/>
</dbReference>
<evidence type="ECO:0000256" key="2">
    <source>
        <dbReference type="ARBA" id="ARBA00022527"/>
    </source>
</evidence>
<dbReference type="InterPro" id="IPR003527">
    <property type="entry name" value="MAP_kinase_CS"/>
</dbReference>
<feature type="compositionally biased region" description="Polar residues" evidence="11">
    <location>
        <begin position="758"/>
        <end position="775"/>
    </location>
</feature>
<dbReference type="InterPro" id="IPR050117">
    <property type="entry name" value="MAPK"/>
</dbReference>